<comment type="caution">
    <text evidence="6">The sequence shown here is derived from an EMBL/GenBank/DDBJ whole genome shotgun (WGS) entry which is preliminary data.</text>
</comment>
<evidence type="ECO:0000256" key="4">
    <source>
        <dbReference type="ARBA" id="ARBA00023014"/>
    </source>
</evidence>
<reference evidence="6 7" key="2">
    <citation type="submission" date="2020-06" db="EMBL/GenBank/DDBJ databases">
        <title>Complete Genome Sequence of Clostridium muelleri sp. nov. P21T, an Acid-Alcohol Producing Acetogen Isolated from Old Hay.</title>
        <authorList>
            <person name="Duncan K.E."/>
            <person name="Tanner R.S."/>
        </authorList>
    </citation>
    <scope>NUCLEOTIDE SEQUENCE [LARGE SCALE GENOMIC DNA]</scope>
    <source>
        <strain evidence="6 7">P21</strain>
    </source>
</reference>
<dbReference type="PROSITE" id="PS51918">
    <property type="entry name" value="RADICAL_SAM"/>
    <property type="match status" value="1"/>
</dbReference>
<dbReference type="PANTHER" id="PTHR11228:SF7">
    <property type="entry name" value="PQQA PEPTIDE CYCLASE"/>
    <property type="match status" value="1"/>
</dbReference>
<dbReference type="GO" id="GO:0051536">
    <property type="term" value="F:iron-sulfur cluster binding"/>
    <property type="evidence" value="ECO:0007669"/>
    <property type="project" value="UniProtKB-KW"/>
</dbReference>
<dbReference type="InterPro" id="IPR050377">
    <property type="entry name" value="Radical_SAM_PqqE_MftC-like"/>
</dbReference>
<dbReference type="Proteomes" id="UP000537131">
    <property type="component" value="Unassembled WGS sequence"/>
</dbReference>
<dbReference type="AlphaFoldDB" id="A0A7Y0HMZ8"/>
<evidence type="ECO:0000256" key="2">
    <source>
        <dbReference type="ARBA" id="ARBA00022723"/>
    </source>
</evidence>
<dbReference type="SFLD" id="SFLDG01067">
    <property type="entry name" value="SPASM/twitch_domain_containing"/>
    <property type="match status" value="1"/>
</dbReference>
<dbReference type="InterPro" id="IPR007197">
    <property type="entry name" value="rSAM"/>
</dbReference>
<evidence type="ECO:0000259" key="5">
    <source>
        <dbReference type="PROSITE" id="PS51918"/>
    </source>
</evidence>
<dbReference type="InterPro" id="IPR013785">
    <property type="entry name" value="Aldolase_TIM"/>
</dbReference>
<evidence type="ECO:0000313" key="6">
    <source>
        <dbReference type="EMBL" id="NMM61486.1"/>
    </source>
</evidence>
<dbReference type="CDD" id="cd01335">
    <property type="entry name" value="Radical_SAM"/>
    <property type="match status" value="1"/>
</dbReference>
<dbReference type="GO" id="GO:0003824">
    <property type="term" value="F:catalytic activity"/>
    <property type="evidence" value="ECO:0007669"/>
    <property type="project" value="InterPro"/>
</dbReference>
<dbReference type="Gene3D" id="3.40.50.720">
    <property type="entry name" value="NAD(P)-binding Rossmann-like Domain"/>
    <property type="match status" value="1"/>
</dbReference>
<keyword evidence="4" id="KW-0411">Iron-sulfur</keyword>
<reference evidence="6 7" key="1">
    <citation type="submission" date="2020-04" db="EMBL/GenBank/DDBJ databases">
        <authorList>
            <person name="Doyle D.A."/>
        </authorList>
    </citation>
    <scope>NUCLEOTIDE SEQUENCE [LARGE SCALE GENOMIC DNA]</scope>
    <source>
        <strain evidence="6 7">P21</strain>
    </source>
</reference>
<sequence>MKNFNVASIYLFHTCNYNCSYCTAAQSIDNRLGRFSRAVTEEGMEKIIKFFNERGQWHILYAGGEPTIHPHFIELTKKLSQNHYIRMATNNSMNDEKLQQFVKEIDPMRFDYIQCSLQEKDEEKKRLFKFVERAKILKENGFKVFVTYVAVPTRLELVKKYYELFMENGIPFVIQPFRGKFNGLIYPDAYTCEEREFLDKYMISAMYRSLLETSDRKPFGKDCNAGYKRVYIDGISGKVYKCLLEVTNDLGNIYENNINLSEKPEKCKAKTCTCIFEPHLEIEELLYKDLDKILKCEVHYDKYIFDEYKNKSLEIQQFSDYWKRRQREILQKIFKDASGKVIGIYGSGKHTEKIFEVYKEVFGQVDFQLVFFDSDKTKWNKQYLNSKILDPKSIPSLNLDRIIISSHRFQEEIYKSLKQYEDIGVKIMKIYDKQDTIIFI</sequence>
<dbReference type="PANTHER" id="PTHR11228">
    <property type="entry name" value="RADICAL SAM DOMAIN PROTEIN"/>
    <property type="match status" value="1"/>
</dbReference>
<evidence type="ECO:0000256" key="3">
    <source>
        <dbReference type="ARBA" id="ARBA00023004"/>
    </source>
</evidence>
<protein>
    <submittedName>
        <fullName evidence="6">Radical SAM protein</fullName>
    </submittedName>
</protein>
<dbReference type="RefSeq" id="WP_169296089.1">
    <property type="nucleotide sequence ID" value="NZ_JABBNI010000004.1"/>
</dbReference>
<evidence type="ECO:0000256" key="1">
    <source>
        <dbReference type="ARBA" id="ARBA00022691"/>
    </source>
</evidence>
<dbReference type="GO" id="GO:0046872">
    <property type="term" value="F:metal ion binding"/>
    <property type="evidence" value="ECO:0007669"/>
    <property type="project" value="UniProtKB-KW"/>
</dbReference>
<dbReference type="InterPro" id="IPR058240">
    <property type="entry name" value="rSAM_sf"/>
</dbReference>
<evidence type="ECO:0000313" key="7">
    <source>
        <dbReference type="Proteomes" id="UP000537131"/>
    </source>
</evidence>
<organism evidence="6 7">
    <name type="scientific">Clostridium muellerianum</name>
    <dbReference type="NCBI Taxonomy" id="2716538"/>
    <lineage>
        <taxon>Bacteria</taxon>
        <taxon>Bacillati</taxon>
        <taxon>Bacillota</taxon>
        <taxon>Clostridia</taxon>
        <taxon>Eubacteriales</taxon>
        <taxon>Clostridiaceae</taxon>
        <taxon>Clostridium</taxon>
    </lineage>
</organism>
<keyword evidence="2" id="KW-0479">Metal-binding</keyword>
<dbReference type="SUPFAM" id="SSF102114">
    <property type="entry name" value="Radical SAM enzymes"/>
    <property type="match status" value="1"/>
</dbReference>
<name>A0A7Y0HMZ8_9CLOT</name>
<dbReference type="Gene3D" id="3.20.20.70">
    <property type="entry name" value="Aldolase class I"/>
    <property type="match status" value="1"/>
</dbReference>
<dbReference type="EMBL" id="JABBNI010000004">
    <property type="protein sequence ID" value="NMM61486.1"/>
    <property type="molecule type" value="Genomic_DNA"/>
</dbReference>
<dbReference type="SFLD" id="SFLDS00029">
    <property type="entry name" value="Radical_SAM"/>
    <property type="match status" value="1"/>
</dbReference>
<keyword evidence="3" id="KW-0408">Iron</keyword>
<gene>
    <name evidence="6" type="ORF">HBE96_01960</name>
</gene>
<keyword evidence="1" id="KW-0949">S-adenosyl-L-methionine</keyword>
<proteinExistence type="predicted"/>
<keyword evidence="7" id="KW-1185">Reference proteome</keyword>
<feature type="domain" description="Radical SAM core" evidence="5">
    <location>
        <begin position="1"/>
        <end position="208"/>
    </location>
</feature>
<accession>A0A7Y0HMZ8</accession>
<dbReference type="Pfam" id="PF04055">
    <property type="entry name" value="Radical_SAM"/>
    <property type="match status" value="1"/>
</dbReference>